<dbReference type="AlphaFoldDB" id="A0A8J3Z1R6"/>
<dbReference type="GO" id="GO:0160237">
    <property type="term" value="F:D-Ala-D-Ala dipeptidase activity"/>
    <property type="evidence" value="ECO:0007669"/>
    <property type="project" value="UniProtKB-EC"/>
</dbReference>
<keyword evidence="2" id="KW-0645">Protease</keyword>
<keyword evidence="7" id="KW-0482">Metalloprotease</keyword>
<evidence type="ECO:0000256" key="8">
    <source>
        <dbReference type="ARBA" id="ARBA00023316"/>
    </source>
</evidence>
<dbReference type="GO" id="GO:0071555">
    <property type="term" value="P:cell wall organization"/>
    <property type="evidence" value="ECO:0007669"/>
    <property type="project" value="UniProtKB-KW"/>
</dbReference>
<dbReference type="Gene3D" id="3.30.1380.10">
    <property type="match status" value="1"/>
</dbReference>
<dbReference type="GO" id="GO:0008237">
    <property type="term" value="F:metallopeptidase activity"/>
    <property type="evidence" value="ECO:0007669"/>
    <property type="project" value="UniProtKB-KW"/>
</dbReference>
<reference evidence="9" key="1">
    <citation type="submission" date="2021-01" db="EMBL/GenBank/DDBJ databases">
        <title>Whole genome shotgun sequence of Virgisporangium aurantiacum NBRC 16421.</title>
        <authorList>
            <person name="Komaki H."/>
            <person name="Tamura T."/>
        </authorList>
    </citation>
    <scope>NUCLEOTIDE SEQUENCE</scope>
    <source>
        <strain evidence="9">NBRC 16421</strain>
    </source>
</reference>
<dbReference type="Proteomes" id="UP000612585">
    <property type="component" value="Unassembled WGS sequence"/>
</dbReference>
<dbReference type="GO" id="GO:0046872">
    <property type="term" value="F:metal ion binding"/>
    <property type="evidence" value="ECO:0007669"/>
    <property type="project" value="UniProtKB-KW"/>
</dbReference>
<evidence type="ECO:0000256" key="1">
    <source>
        <dbReference type="ARBA" id="ARBA00001362"/>
    </source>
</evidence>
<keyword evidence="5" id="KW-0862">Zinc</keyword>
<gene>
    <name evidence="9" type="ORF">Vau01_032100</name>
</gene>
<keyword evidence="6" id="KW-0224">Dipeptidase</keyword>
<dbReference type="SUPFAM" id="SSF55166">
    <property type="entry name" value="Hedgehog/DD-peptidase"/>
    <property type="match status" value="1"/>
</dbReference>
<evidence type="ECO:0000256" key="3">
    <source>
        <dbReference type="ARBA" id="ARBA00022723"/>
    </source>
</evidence>
<dbReference type="PANTHER" id="PTHR43126">
    <property type="entry name" value="D-ALANYL-D-ALANINE DIPEPTIDASE"/>
    <property type="match status" value="1"/>
</dbReference>
<evidence type="ECO:0000313" key="9">
    <source>
        <dbReference type="EMBL" id="GIJ55694.1"/>
    </source>
</evidence>
<dbReference type="GO" id="GO:0006508">
    <property type="term" value="P:proteolysis"/>
    <property type="evidence" value="ECO:0007669"/>
    <property type="project" value="UniProtKB-KW"/>
</dbReference>
<dbReference type="InterPro" id="IPR009045">
    <property type="entry name" value="Zn_M74/Hedgehog-like"/>
</dbReference>
<proteinExistence type="predicted"/>
<keyword evidence="4" id="KW-0378">Hydrolase</keyword>
<comment type="catalytic activity">
    <reaction evidence="1">
        <text>D-alanyl-D-alanine + H2O = 2 D-alanine</text>
        <dbReference type="Rhea" id="RHEA:20661"/>
        <dbReference type="ChEBI" id="CHEBI:15377"/>
        <dbReference type="ChEBI" id="CHEBI:57416"/>
        <dbReference type="ChEBI" id="CHEBI:57822"/>
        <dbReference type="EC" id="3.4.13.22"/>
    </reaction>
</comment>
<keyword evidence="10" id="KW-1185">Reference proteome</keyword>
<dbReference type="InterPro" id="IPR000755">
    <property type="entry name" value="A_A_dipeptidase"/>
</dbReference>
<organism evidence="9 10">
    <name type="scientific">Virgisporangium aurantiacum</name>
    <dbReference type="NCBI Taxonomy" id="175570"/>
    <lineage>
        <taxon>Bacteria</taxon>
        <taxon>Bacillati</taxon>
        <taxon>Actinomycetota</taxon>
        <taxon>Actinomycetes</taxon>
        <taxon>Micromonosporales</taxon>
        <taxon>Micromonosporaceae</taxon>
        <taxon>Virgisporangium</taxon>
    </lineage>
</organism>
<keyword evidence="3" id="KW-0479">Metal-binding</keyword>
<evidence type="ECO:0000256" key="2">
    <source>
        <dbReference type="ARBA" id="ARBA00022670"/>
    </source>
</evidence>
<dbReference type="RefSeq" id="WP_203992878.1">
    <property type="nucleotide sequence ID" value="NZ_BOPG01000021.1"/>
</dbReference>
<accession>A0A8J3Z1R6</accession>
<dbReference type="EMBL" id="BOPG01000021">
    <property type="protein sequence ID" value="GIJ55694.1"/>
    <property type="molecule type" value="Genomic_DNA"/>
</dbReference>
<comment type="caution">
    <text evidence="9">The sequence shown here is derived from an EMBL/GenBank/DDBJ whole genome shotgun (WGS) entry which is preliminary data.</text>
</comment>
<evidence type="ECO:0000256" key="5">
    <source>
        <dbReference type="ARBA" id="ARBA00022833"/>
    </source>
</evidence>
<evidence type="ECO:0000256" key="6">
    <source>
        <dbReference type="ARBA" id="ARBA00022997"/>
    </source>
</evidence>
<dbReference type="PANTHER" id="PTHR43126:SF2">
    <property type="entry name" value="D-ALANYL-D-ALANINE DIPEPTIDASE"/>
    <property type="match status" value="1"/>
</dbReference>
<evidence type="ECO:0000256" key="4">
    <source>
        <dbReference type="ARBA" id="ARBA00022801"/>
    </source>
</evidence>
<keyword evidence="8" id="KW-0961">Cell wall biogenesis/degradation</keyword>
<name>A0A8J3Z1R6_9ACTN</name>
<protein>
    <submittedName>
        <fullName evidence="9">D-alanyl-D-alanine dipeptidase</fullName>
    </submittedName>
</protein>
<evidence type="ECO:0000256" key="7">
    <source>
        <dbReference type="ARBA" id="ARBA00023049"/>
    </source>
</evidence>
<sequence length="166" mass="17412">MTRIAHVPIRESGEELLDVAVSSPVAVAVPTLLRRGVVDRLVVAQSMLPRDVRLLVVDGYRPGDPDGPDADPSHPTGGAVDLMLSVGGAVDLPVPAGGLAATLPRCCADTSPVPAPPTARLMVTALTAAGLVNSPTRWWHWSYGDRFWAFASGAPHARYGPVPPTR</sequence>
<evidence type="ECO:0000313" key="10">
    <source>
        <dbReference type="Proteomes" id="UP000612585"/>
    </source>
</evidence>